<evidence type="ECO:0000313" key="8">
    <source>
        <dbReference type="Proteomes" id="UP000641741"/>
    </source>
</evidence>
<reference evidence="7 8" key="1">
    <citation type="submission" date="2020-08" db="EMBL/GenBank/DDBJ databases">
        <title>Genome public.</title>
        <authorList>
            <person name="Liu C."/>
            <person name="Sun Q."/>
        </authorList>
    </citation>
    <scope>NUCLEOTIDE SEQUENCE [LARGE SCALE GENOMIC DNA]</scope>
    <source>
        <strain evidence="7 8">M2</strain>
    </source>
</reference>
<dbReference type="EMBL" id="JACOPK010000004">
    <property type="protein sequence ID" value="MBC5695349.1"/>
    <property type="molecule type" value="Genomic_DNA"/>
</dbReference>
<evidence type="ECO:0000256" key="1">
    <source>
        <dbReference type="ARBA" id="ARBA00022741"/>
    </source>
</evidence>
<dbReference type="CDD" id="cd17930">
    <property type="entry name" value="DEXHc_cas3"/>
    <property type="match status" value="1"/>
</dbReference>
<dbReference type="InterPro" id="IPR054712">
    <property type="entry name" value="Cas3-like_dom"/>
</dbReference>
<evidence type="ECO:0000256" key="4">
    <source>
        <dbReference type="ARBA" id="ARBA00022840"/>
    </source>
</evidence>
<evidence type="ECO:0000256" key="3">
    <source>
        <dbReference type="ARBA" id="ARBA00022806"/>
    </source>
</evidence>
<keyword evidence="5" id="KW-0051">Antiviral defense</keyword>
<name>A0ABR7GM14_9FIRM</name>
<dbReference type="Proteomes" id="UP000641741">
    <property type="component" value="Unassembled WGS sequence"/>
</dbReference>
<keyword evidence="4" id="KW-0067">ATP-binding</keyword>
<dbReference type="SUPFAM" id="SSF52540">
    <property type="entry name" value="P-loop containing nucleoside triphosphate hydrolases"/>
    <property type="match status" value="1"/>
</dbReference>
<evidence type="ECO:0000313" key="7">
    <source>
        <dbReference type="EMBL" id="MBC5695349.1"/>
    </source>
</evidence>
<keyword evidence="2" id="KW-0378">Hydrolase</keyword>
<accession>A0ABR7GM14</accession>
<dbReference type="PANTHER" id="PTHR47959:SF16">
    <property type="entry name" value="CRISPR-ASSOCIATED NUCLEASE_HELICASE CAS3-RELATED"/>
    <property type="match status" value="1"/>
</dbReference>
<evidence type="ECO:0000256" key="5">
    <source>
        <dbReference type="ARBA" id="ARBA00023118"/>
    </source>
</evidence>
<dbReference type="InterPro" id="IPR011545">
    <property type="entry name" value="DEAD/DEAH_box_helicase_dom"/>
</dbReference>
<dbReference type="SMART" id="SM00487">
    <property type="entry name" value="DEXDc"/>
    <property type="match status" value="1"/>
</dbReference>
<keyword evidence="3" id="KW-0347">Helicase</keyword>
<proteinExistence type="predicted"/>
<feature type="domain" description="Helicase ATP-binding" evidence="6">
    <location>
        <begin position="11"/>
        <end position="174"/>
    </location>
</feature>
<dbReference type="RefSeq" id="WP_186969626.1">
    <property type="nucleotide sequence ID" value="NZ_JACOPK010000004.1"/>
</dbReference>
<dbReference type="InterPro" id="IPR027417">
    <property type="entry name" value="P-loop_NTPase"/>
</dbReference>
<dbReference type="InterPro" id="IPR006474">
    <property type="entry name" value="Helicase_Cas3_CRISPR-ass_core"/>
</dbReference>
<dbReference type="NCBIfam" id="TIGR01587">
    <property type="entry name" value="cas3_core"/>
    <property type="match status" value="1"/>
</dbReference>
<sequence length="493" mass="56027">MGDGPEGLYTLTAPTGTGKTLALLHFALRHCLRNGKQRIIIVLPFLTLAEQNAEIYENIVSDVLIDHSQSDLPDEARELAARWSAPVIITTSVRFFEALFSDRPADCRKLHHIADSVVVFDEAQSLPVNLTTSTLRAVNELCSRYHTTMVFSTATQPDFAARKDLDWTPREIIPENKKMFAALRRTEIEWRLDRKTPLETVAEEMSPLDSVCTIVNLRRHARQIADALYQSCPENTVFFLTTDLCPAHRSRQIEIIRQRLHEGKPCRVVATQCIEAGVDLDFKTVYRALAPLDAIIQAAGRCNRNGRDQMGRVIVFCPEDSRRLYPDDWYNNAAITVQEMSPPFSIHDPDNIREYYQRLFDGSSDKKTLTEAIDARSFAQTAAQYKLIDNAGVQIIVPYAEKRELYKSISKQLREQGADAGILKEAASITLTCFDKNLDIYAEEIPVARRNRVRFDGQTAGSRVYLFRPQYEEYYSAEMGLHLPQGEEFDGIW</sequence>
<comment type="caution">
    <text evidence="7">The sequence shown here is derived from an EMBL/GenBank/DDBJ whole genome shotgun (WGS) entry which is preliminary data.</text>
</comment>
<gene>
    <name evidence="7" type="primary">cas3</name>
    <name evidence="7" type="ORF">H8S02_05235</name>
</gene>
<dbReference type="InterPro" id="IPR014001">
    <property type="entry name" value="Helicase_ATP-bd"/>
</dbReference>
<dbReference type="Pfam" id="PF22590">
    <property type="entry name" value="Cas3-like_C_2"/>
    <property type="match status" value="1"/>
</dbReference>
<keyword evidence="1" id="KW-0547">Nucleotide-binding</keyword>
<dbReference type="PROSITE" id="PS51192">
    <property type="entry name" value="HELICASE_ATP_BIND_1"/>
    <property type="match status" value="1"/>
</dbReference>
<evidence type="ECO:0000256" key="2">
    <source>
        <dbReference type="ARBA" id="ARBA00022801"/>
    </source>
</evidence>
<keyword evidence="8" id="KW-1185">Reference proteome</keyword>
<organism evidence="7 8">
    <name type="scientific">Agathobaculum hominis</name>
    <dbReference type="NCBI Taxonomy" id="2763014"/>
    <lineage>
        <taxon>Bacteria</taxon>
        <taxon>Bacillati</taxon>
        <taxon>Bacillota</taxon>
        <taxon>Clostridia</taxon>
        <taxon>Eubacteriales</taxon>
        <taxon>Butyricicoccaceae</taxon>
        <taxon>Agathobaculum</taxon>
    </lineage>
</organism>
<dbReference type="PANTHER" id="PTHR47959">
    <property type="entry name" value="ATP-DEPENDENT RNA HELICASE RHLE-RELATED"/>
    <property type="match status" value="1"/>
</dbReference>
<dbReference type="Pfam" id="PF00270">
    <property type="entry name" value="DEAD"/>
    <property type="match status" value="1"/>
</dbReference>
<dbReference type="Gene3D" id="3.40.50.300">
    <property type="entry name" value="P-loop containing nucleotide triphosphate hydrolases"/>
    <property type="match status" value="2"/>
</dbReference>
<protein>
    <submittedName>
        <fullName evidence="7">CRISPR-associated helicase Cas3</fullName>
    </submittedName>
</protein>
<evidence type="ECO:0000259" key="6">
    <source>
        <dbReference type="PROSITE" id="PS51192"/>
    </source>
</evidence>
<dbReference type="InterPro" id="IPR050079">
    <property type="entry name" value="DEAD_box_RNA_helicase"/>
</dbReference>